<dbReference type="Proteomes" id="UP001500305">
    <property type="component" value="Unassembled WGS sequence"/>
</dbReference>
<accession>A0ABN3ENT6</accession>
<reference evidence="2 3" key="1">
    <citation type="journal article" date="2019" name="Int. J. Syst. Evol. Microbiol.">
        <title>The Global Catalogue of Microorganisms (GCM) 10K type strain sequencing project: providing services to taxonomists for standard genome sequencing and annotation.</title>
        <authorList>
            <consortium name="The Broad Institute Genomics Platform"/>
            <consortium name="The Broad Institute Genome Sequencing Center for Infectious Disease"/>
            <person name="Wu L."/>
            <person name="Ma J."/>
        </authorList>
    </citation>
    <scope>NUCLEOTIDE SEQUENCE [LARGE SCALE GENOMIC DNA]</scope>
    <source>
        <strain evidence="2 3">JCM 7356</strain>
    </source>
</reference>
<dbReference type="EMBL" id="BAAATR010000031">
    <property type="protein sequence ID" value="GAA2264786.1"/>
    <property type="molecule type" value="Genomic_DNA"/>
</dbReference>
<dbReference type="InterPro" id="IPR001853">
    <property type="entry name" value="DSBA-like_thioredoxin_dom"/>
</dbReference>
<dbReference type="Gene3D" id="3.40.30.10">
    <property type="entry name" value="Glutaredoxin"/>
    <property type="match status" value="1"/>
</dbReference>
<organism evidence="2 3">
    <name type="scientific">Kitasatospora cystarginea</name>
    <dbReference type="NCBI Taxonomy" id="58350"/>
    <lineage>
        <taxon>Bacteria</taxon>
        <taxon>Bacillati</taxon>
        <taxon>Actinomycetota</taxon>
        <taxon>Actinomycetes</taxon>
        <taxon>Kitasatosporales</taxon>
        <taxon>Streptomycetaceae</taxon>
        <taxon>Kitasatospora</taxon>
    </lineage>
</organism>
<sequence length="247" mass="27219">MSDHRTTVAVDPHARPFDPRLPRSPDTVVVYSDLNCSFAHLAVHRLHQARTRLGLDGALFFDHRCFPLELFDLAVNERPGVDSEVSVVGALAPEAGWRLWQGPDWTYPVSTLPALEAVQAAKEQGWPASETLDRALRRAFWAEDRCITLRHVILDVAAGTGAVDADRLAAALDSGRHRQAVIDQWRTAREDRVICSPHVFLYDGTNLANPGVTAHWVNGRFGVGFPVIDHDDPSAVDTLLKQAAALL</sequence>
<dbReference type="RefSeq" id="WP_344639364.1">
    <property type="nucleotide sequence ID" value="NZ_BAAATR010000031.1"/>
</dbReference>
<dbReference type="GO" id="GO:0016853">
    <property type="term" value="F:isomerase activity"/>
    <property type="evidence" value="ECO:0007669"/>
    <property type="project" value="UniProtKB-KW"/>
</dbReference>
<gene>
    <name evidence="2" type="ORF">GCM10010430_56910</name>
</gene>
<comment type="caution">
    <text evidence="2">The sequence shown here is derived from an EMBL/GenBank/DDBJ whole genome shotgun (WGS) entry which is preliminary data.</text>
</comment>
<keyword evidence="2" id="KW-0413">Isomerase</keyword>
<protein>
    <submittedName>
        <fullName evidence="2">Dithiol-disulfide isomerase</fullName>
    </submittedName>
</protein>
<dbReference type="InterPro" id="IPR036249">
    <property type="entry name" value="Thioredoxin-like_sf"/>
</dbReference>
<proteinExistence type="predicted"/>
<evidence type="ECO:0000313" key="2">
    <source>
        <dbReference type="EMBL" id="GAA2264786.1"/>
    </source>
</evidence>
<evidence type="ECO:0000259" key="1">
    <source>
        <dbReference type="Pfam" id="PF01323"/>
    </source>
</evidence>
<keyword evidence="3" id="KW-1185">Reference proteome</keyword>
<name>A0ABN3ENT6_9ACTN</name>
<evidence type="ECO:0000313" key="3">
    <source>
        <dbReference type="Proteomes" id="UP001500305"/>
    </source>
</evidence>
<dbReference type="Pfam" id="PF01323">
    <property type="entry name" value="DSBA"/>
    <property type="match status" value="1"/>
</dbReference>
<feature type="domain" description="DSBA-like thioredoxin" evidence="1">
    <location>
        <begin position="27"/>
        <end position="204"/>
    </location>
</feature>
<dbReference type="SUPFAM" id="SSF52833">
    <property type="entry name" value="Thioredoxin-like"/>
    <property type="match status" value="1"/>
</dbReference>